<dbReference type="InterPro" id="IPR005913">
    <property type="entry name" value="dTDP_dehydrorham_reduct"/>
</dbReference>
<proteinExistence type="inferred from homology"/>
<accession>A0A5P6VMW1</accession>
<sequence length="286" mass="32024">MRKILVTGCNGQLGRAIQKEYGNEVEFILTDVVEGEMISPLNIMDLDEVLSFVEAKKPDVIINCAAATNVDGCEKDWDFAYKLNALGPRNLAIAATKVGAKLVHVSTDYVFPGNATKPITEFDQPAPISAYGKTKYEGEKFVQQFADKWFIVRTAWLYGDGKNFVKTMLSLAENHDELSVVCDQLGSPTSAAELARMIHHLEPTENYGIFHGTCEGDTNWADFTEEIFKLMGINVKVNHVTSEEYKKMNPASADRPHYSILDNYMLRLTSGYKMADWKDALKEYLA</sequence>
<comment type="function">
    <text evidence="2">Catalyzes the reduction of dTDP-6-deoxy-L-lyxo-4-hexulose to yield dTDP-L-rhamnose.</text>
</comment>
<dbReference type="Gene3D" id="3.90.25.10">
    <property type="entry name" value="UDP-galactose 4-epimerase, domain 1"/>
    <property type="match status" value="1"/>
</dbReference>
<name>A0A5P6VMW1_PSEXY</name>
<dbReference type="Proteomes" id="UP000327030">
    <property type="component" value="Chromosome 1"/>
</dbReference>
<dbReference type="OrthoDB" id="9803892at2"/>
<dbReference type="EMBL" id="CP043028">
    <property type="protein sequence ID" value="QFJ53993.1"/>
    <property type="molecule type" value="Genomic_DNA"/>
</dbReference>
<evidence type="ECO:0000313" key="4">
    <source>
        <dbReference type="EMBL" id="QFJ53993.1"/>
    </source>
</evidence>
<reference evidence="5" key="1">
    <citation type="submission" date="2019-08" db="EMBL/GenBank/DDBJ databases">
        <title>Complete Genome Sequence of the Polysaccharide-Degrading Rumen Bacterium Pseudobutyrivibrio xylanivorans MA3014.</title>
        <authorList>
            <person name="Palevich N."/>
            <person name="Maclean P.H."/>
            <person name="Kelly W.J."/>
            <person name="Leahy S.C."/>
            <person name="Rakonjac J."/>
            <person name="Attwood G.T."/>
        </authorList>
    </citation>
    <scope>NUCLEOTIDE SEQUENCE [LARGE SCALE GENOMIC DNA]</scope>
    <source>
        <strain evidence="5">MA3014</strain>
    </source>
</reference>
<evidence type="ECO:0000313" key="5">
    <source>
        <dbReference type="Proteomes" id="UP000327030"/>
    </source>
</evidence>
<keyword evidence="2" id="KW-0521">NADP</keyword>
<dbReference type="EC" id="1.1.1.133" evidence="2"/>
<gene>
    <name evidence="4" type="primary">rfbD</name>
    <name evidence="4" type="ORF">FXF36_03455</name>
</gene>
<dbReference type="InterPro" id="IPR036291">
    <property type="entry name" value="NAD(P)-bd_dom_sf"/>
</dbReference>
<evidence type="ECO:0000259" key="3">
    <source>
        <dbReference type="Pfam" id="PF04321"/>
    </source>
</evidence>
<dbReference type="PANTHER" id="PTHR10491">
    <property type="entry name" value="DTDP-4-DEHYDRORHAMNOSE REDUCTASE"/>
    <property type="match status" value="1"/>
</dbReference>
<dbReference type="GO" id="GO:0019305">
    <property type="term" value="P:dTDP-rhamnose biosynthetic process"/>
    <property type="evidence" value="ECO:0007669"/>
    <property type="project" value="UniProtKB-UniPathway"/>
</dbReference>
<dbReference type="PANTHER" id="PTHR10491:SF4">
    <property type="entry name" value="METHIONINE ADENOSYLTRANSFERASE 2 SUBUNIT BETA"/>
    <property type="match status" value="1"/>
</dbReference>
<dbReference type="KEGG" id="pxv:FXF36_03455"/>
<dbReference type="CDD" id="cd05254">
    <property type="entry name" value="dTDP_HR_like_SDR_e"/>
    <property type="match status" value="1"/>
</dbReference>
<dbReference type="GO" id="GO:0008831">
    <property type="term" value="F:dTDP-4-dehydrorhamnose reductase activity"/>
    <property type="evidence" value="ECO:0007669"/>
    <property type="project" value="UniProtKB-EC"/>
</dbReference>
<comment type="pathway">
    <text evidence="2">Carbohydrate biosynthesis; dTDP-L-rhamnose biosynthesis.</text>
</comment>
<dbReference type="Gene3D" id="3.40.50.720">
    <property type="entry name" value="NAD(P)-binding Rossmann-like Domain"/>
    <property type="match status" value="1"/>
</dbReference>
<organism evidence="4 5">
    <name type="scientific">Pseudobutyrivibrio xylanivorans</name>
    <dbReference type="NCBI Taxonomy" id="185007"/>
    <lineage>
        <taxon>Bacteria</taxon>
        <taxon>Bacillati</taxon>
        <taxon>Bacillota</taxon>
        <taxon>Clostridia</taxon>
        <taxon>Lachnospirales</taxon>
        <taxon>Lachnospiraceae</taxon>
        <taxon>Pseudobutyrivibrio</taxon>
    </lineage>
</organism>
<dbReference type="InterPro" id="IPR029903">
    <property type="entry name" value="RmlD-like-bd"/>
</dbReference>
<dbReference type="SUPFAM" id="SSF51735">
    <property type="entry name" value="NAD(P)-binding Rossmann-fold domains"/>
    <property type="match status" value="1"/>
</dbReference>
<evidence type="ECO:0000256" key="1">
    <source>
        <dbReference type="ARBA" id="ARBA00010944"/>
    </source>
</evidence>
<dbReference type="RefSeq" id="WP_151622490.1">
    <property type="nucleotide sequence ID" value="NZ_CP043028.1"/>
</dbReference>
<evidence type="ECO:0000256" key="2">
    <source>
        <dbReference type="RuleBase" id="RU364082"/>
    </source>
</evidence>
<keyword evidence="2 4" id="KW-0560">Oxidoreductase</keyword>
<comment type="similarity">
    <text evidence="1 2">Belongs to the dTDP-4-dehydrorhamnose reductase family.</text>
</comment>
<dbReference type="NCBIfam" id="TIGR01214">
    <property type="entry name" value="rmlD"/>
    <property type="match status" value="1"/>
</dbReference>
<feature type="domain" description="RmlD-like substrate binding" evidence="3">
    <location>
        <begin position="3"/>
        <end position="285"/>
    </location>
</feature>
<dbReference type="AlphaFoldDB" id="A0A5P6VMW1"/>
<protein>
    <recommendedName>
        <fullName evidence="2">dTDP-4-dehydrorhamnose reductase</fullName>
        <ecNumber evidence="2">1.1.1.133</ecNumber>
    </recommendedName>
</protein>
<dbReference type="GO" id="GO:0005829">
    <property type="term" value="C:cytosol"/>
    <property type="evidence" value="ECO:0007669"/>
    <property type="project" value="TreeGrafter"/>
</dbReference>
<dbReference type="UniPathway" id="UPA00124"/>
<dbReference type="Pfam" id="PF04321">
    <property type="entry name" value="RmlD_sub_bind"/>
    <property type="match status" value="1"/>
</dbReference>